<accession>A0AAV3F6I9</accession>
<dbReference type="EMBL" id="AGEE01000005">
    <property type="protein sequence ID" value="EHO14685.1"/>
    <property type="molecule type" value="Genomic_DNA"/>
</dbReference>
<gene>
    <name evidence="2" type="ORF">HMPREF9715_00570</name>
</gene>
<dbReference type="AlphaFoldDB" id="A0AAV3F6I9"/>
<organism evidence="2 3">
    <name type="scientific">Myroides odoratimimus CIP 101113</name>
    <dbReference type="NCBI Taxonomy" id="883154"/>
    <lineage>
        <taxon>Bacteria</taxon>
        <taxon>Pseudomonadati</taxon>
        <taxon>Bacteroidota</taxon>
        <taxon>Flavobacteriia</taxon>
        <taxon>Flavobacteriales</taxon>
        <taxon>Flavobacteriaceae</taxon>
        <taxon>Myroides</taxon>
    </lineage>
</organism>
<reference evidence="2 3" key="1">
    <citation type="submission" date="2011-11" db="EMBL/GenBank/DDBJ databases">
        <title>The Genome Sequence of Myroides odoratimimus CIP 101113.</title>
        <authorList>
            <person name="Earl A."/>
            <person name="Ward D."/>
            <person name="Feldgarden M."/>
            <person name="Gevers D."/>
            <person name="Huys G."/>
            <person name="Young S.K."/>
            <person name="Zeng Q."/>
            <person name="Gargeya S."/>
            <person name="Fitzgerald M."/>
            <person name="Haas B."/>
            <person name="Abouelleil A."/>
            <person name="Alvarado L."/>
            <person name="Arachchi H.M."/>
            <person name="Berlin A."/>
            <person name="Brown A."/>
            <person name="Chapman S.B."/>
            <person name="Chen Z."/>
            <person name="Dunbar C."/>
            <person name="Freedman E."/>
            <person name="Gearin G."/>
            <person name="Goldberg J."/>
            <person name="Griggs A."/>
            <person name="Gujja S."/>
            <person name="Heiman D."/>
            <person name="Howarth C."/>
            <person name="Larson L."/>
            <person name="Lui A."/>
            <person name="MacDonald P.J.P."/>
            <person name="Montmayeur A."/>
            <person name="Murphy C."/>
            <person name="Neiman D."/>
            <person name="Pearson M."/>
            <person name="Priest M."/>
            <person name="Roberts A."/>
            <person name="Saif S."/>
            <person name="Shea T."/>
            <person name="Shenoy N."/>
            <person name="Sisk P."/>
            <person name="Stolte C."/>
            <person name="Sykes S."/>
            <person name="Wortman J."/>
            <person name="Nusbaum C."/>
            <person name="Birren B."/>
        </authorList>
    </citation>
    <scope>NUCLEOTIDE SEQUENCE [LARGE SCALE GENOMIC DNA]</scope>
    <source>
        <strain evidence="2 3">CIP 101113</strain>
    </source>
</reference>
<dbReference type="Pfam" id="PF18976">
    <property type="entry name" value="DUF5712"/>
    <property type="match status" value="1"/>
</dbReference>
<dbReference type="RefSeq" id="WP_006262751.1">
    <property type="nucleotide sequence ID" value="NZ_JH590837.1"/>
</dbReference>
<protein>
    <recommendedName>
        <fullName evidence="4">Clindamycin resistance transfer factor BtgB</fullName>
    </recommendedName>
</protein>
<sequence length="315" mass="36500">MHIKIQGGGNGKYANSGSCSSLVSYLEHEDLDRIKKGQKVEPFFSHNDDAIKCNAIIEAIDNNKKKLCRDEAKFFMITVSPSQKELQHLGKTTEEQSEKLKDYIRNGVMQQYAENFNKGLNAEDVMYFAKIHHERKTNKEEGNLHIHILVSRKSVDGRLKLSPMTNHQNTKKGAVKGGFVRVDFYTGVEKAFDEKFLYQRQREEQFDFKKQYKKGTAKDWEQLNKEKYQYNQQQKVNRNQFIQNCKEQGFSDKEISQMFQSNSIEKGNESFSIGLTDNSFQLVRFVSSVAQALQYAGSSSQSSEDNRRRKRKRSI</sequence>
<feature type="region of interest" description="Disordered" evidence="1">
    <location>
        <begin position="296"/>
        <end position="315"/>
    </location>
</feature>
<name>A0AAV3F6I9_9FLAO</name>
<dbReference type="InterPro" id="IPR043766">
    <property type="entry name" value="BfmA-like"/>
</dbReference>
<evidence type="ECO:0000313" key="2">
    <source>
        <dbReference type="EMBL" id="EHO14685.1"/>
    </source>
</evidence>
<evidence type="ECO:0008006" key="4">
    <source>
        <dbReference type="Google" id="ProtNLM"/>
    </source>
</evidence>
<proteinExistence type="predicted"/>
<dbReference type="Proteomes" id="UP000004834">
    <property type="component" value="Unassembled WGS sequence"/>
</dbReference>
<comment type="caution">
    <text evidence="2">The sequence shown here is derived from an EMBL/GenBank/DDBJ whole genome shotgun (WGS) entry which is preliminary data.</text>
</comment>
<evidence type="ECO:0000256" key="1">
    <source>
        <dbReference type="SAM" id="MobiDB-lite"/>
    </source>
</evidence>
<evidence type="ECO:0000313" key="3">
    <source>
        <dbReference type="Proteomes" id="UP000004834"/>
    </source>
</evidence>